<dbReference type="EMBL" id="FNSO01000002">
    <property type="protein sequence ID" value="SEB34323.1"/>
    <property type="molecule type" value="Genomic_DNA"/>
</dbReference>
<dbReference type="Proteomes" id="UP000199622">
    <property type="component" value="Unassembled WGS sequence"/>
</dbReference>
<feature type="compositionally biased region" description="Pro residues" evidence="1">
    <location>
        <begin position="408"/>
        <end position="418"/>
    </location>
</feature>
<feature type="region of interest" description="Disordered" evidence="1">
    <location>
        <begin position="331"/>
        <end position="451"/>
    </location>
</feature>
<evidence type="ECO:0000256" key="1">
    <source>
        <dbReference type="SAM" id="MobiDB-lite"/>
    </source>
</evidence>
<protein>
    <submittedName>
        <fullName evidence="2">Uncharacterized protein</fullName>
    </submittedName>
</protein>
<keyword evidence="3" id="KW-1185">Reference proteome</keyword>
<dbReference type="STRING" id="208445.SAMN04489727_0967"/>
<reference evidence="3" key="1">
    <citation type="submission" date="2016-10" db="EMBL/GenBank/DDBJ databases">
        <authorList>
            <person name="Varghese N."/>
            <person name="Submissions S."/>
        </authorList>
    </citation>
    <scope>NUCLEOTIDE SEQUENCE [LARGE SCALE GENOMIC DNA]</scope>
    <source>
        <strain evidence="3">DSM 44544</strain>
    </source>
</reference>
<feature type="compositionally biased region" description="Acidic residues" evidence="1">
    <location>
        <begin position="212"/>
        <end position="228"/>
    </location>
</feature>
<feature type="region of interest" description="Disordered" evidence="1">
    <location>
        <begin position="1"/>
        <end position="240"/>
    </location>
</feature>
<organism evidence="2 3">
    <name type="scientific">Amycolatopsis tolypomycina</name>
    <dbReference type="NCBI Taxonomy" id="208445"/>
    <lineage>
        <taxon>Bacteria</taxon>
        <taxon>Bacillati</taxon>
        <taxon>Actinomycetota</taxon>
        <taxon>Actinomycetes</taxon>
        <taxon>Pseudonocardiales</taxon>
        <taxon>Pseudonocardiaceae</taxon>
        <taxon>Amycolatopsis</taxon>
    </lineage>
</organism>
<accession>A0A1H4IK88</accession>
<proteinExistence type="predicted"/>
<evidence type="ECO:0000313" key="2">
    <source>
        <dbReference type="EMBL" id="SEB34323.1"/>
    </source>
</evidence>
<sequence length="532" mass="54680">MSQGTEFHGRATAPAHPGRHRRGGAESWTPPLPQHRPVRHHAAGGLPVEPSGGGSQPRWQATTGSPEPGSPGLRFPADASPYYADPGPTGSHPLRPHAAHPAHDPATTGADRMTGADRSPSYSTGPGSADWSVGGNPPSWHHAGSSSLPHSSHADPLEVGSRPFRHCAGDSGPADPPVSGSLPLPQPSLPQPRDRRLGPPLFPASHGSLPLDDFDDDDDFEDGDEGEAPESRADQAARRTRVSLASPAPRCIDLDEDDVRVYSAPPLDGLGGLGGLGGFAIGSVPASVTPPKTWRKAAWFATGASGAVVVGLLCAGSFLVGKPPMDQAVQGAWPGYQGVPTIADPTGDRPPPTEGGSAAGPKTASRPDDDAAGTTQGGGGAGPVDGVAPPVDDSASAPGTATTGPADPSAPPRKPPVAPAQRETPVKPPWWYSFPPDAQTMGDNSEKFFNTVTTDPSAASSVTTGQLHDQGPQALAQRYAGIAYFEVKKVSIDQQRGVTVNTVEVTHTDGTKTLEERTLTFGDGDKITSDGQ</sequence>
<evidence type="ECO:0000313" key="3">
    <source>
        <dbReference type="Proteomes" id="UP000199622"/>
    </source>
</evidence>
<dbReference type="RefSeq" id="WP_244170041.1">
    <property type="nucleotide sequence ID" value="NZ_FNSO01000002.1"/>
</dbReference>
<dbReference type="AlphaFoldDB" id="A0A1H4IK88"/>
<gene>
    <name evidence="2" type="ORF">SAMN04489727_0967</name>
</gene>
<feature type="compositionally biased region" description="Low complexity" evidence="1">
    <location>
        <begin position="384"/>
        <end position="407"/>
    </location>
</feature>
<name>A0A1H4IK88_9PSEU</name>
<feature type="compositionally biased region" description="Polar residues" evidence="1">
    <location>
        <begin position="441"/>
        <end position="451"/>
    </location>
</feature>